<dbReference type="Pfam" id="PF04715">
    <property type="entry name" value="Anth_synt_I_N"/>
    <property type="match status" value="1"/>
</dbReference>
<gene>
    <name evidence="2" type="ORF">GKC89_01040</name>
</gene>
<dbReference type="InterPro" id="IPR005801">
    <property type="entry name" value="ADC_synthase"/>
</dbReference>
<protein>
    <recommendedName>
        <fullName evidence="1">Anthranilate synthase component I N-terminal domain-containing protein</fullName>
    </recommendedName>
</protein>
<evidence type="ECO:0000259" key="1">
    <source>
        <dbReference type="Pfam" id="PF04715"/>
    </source>
</evidence>
<reference evidence="2" key="1">
    <citation type="journal article" date="2019" name="Nat. Med.">
        <title>A library of human gut bacterial isolates paired with longitudinal multiomics data enables mechanistic microbiome research.</title>
        <authorList>
            <person name="Poyet M."/>
            <person name="Groussin M."/>
            <person name="Gibbons S.M."/>
            <person name="Avila-Pacheco J."/>
            <person name="Jiang X."/>
            <person name="Kearney S.M."/>
            <person name="Perrotta A.R."/>
            <person name="Berdy B."/>
            <person name="Zhao S."/>
            <person name="Lieberman T.D."/>
            <person name="Swanson P.K."/>
            <person name="Smith M."/>
            <person name="Roesemann S."/>
            <person name="Alexander J.E."/>
            <person name="Rich S.A."/>
            <person name="Livny J."/>
            <person name="Vlamakis H."/>
            <person name="Clish C."/>
            <person name="Bullock K."/>
            <person name="Deik A."/>
            <person name="Scott J."/>
            <person name="Pierce K.A."/>
            <person name="Xavier R.J."/>
            <person name="Alm E.J."/>
        </authorList>
    </citation>
    <scope>NUCLEOTIDE SEQUENCE</scope>
    <source>
        <strain evidence="2">BIOML-A18</strain>
    </source>
</reference>
<dbReference type="Gene3D" id="3.60.120.10">
    <property type="entry name" value="Anthranilate synthase"/>
    <property type="match status" value="1"/>
</dbReference>
<comment type="caution">
    <text evidence="2">The sequence shown here is derived from an EMBL/GenBank/DDBJ whole genome shotgun (WGS) entry which is preliminary data.</text>
</comment>
<dbReference type="SUPFAM" id="SSF56322">
    <property type="entry name" value="ADC synthase"/>
    <property type="match status" value="1"/>
</dbReference>
<proteinExistence type="predicted"/>
<evidence type="ECO:0000313" key="2">
    <source>
        <dbReference type="EMBL" id="MSA67726.1"/>
    </source>
</evidence>
<sequence length="112" mass="13040">MPPFTGGLVGYFAYDYLKYGKPKLKLTNKGDFNDLDSMLFKETVVFDHYRQKIVLIANVNPAELDESLEVAKKKLKNLRNVLAGKERFEFEKLELKSSLETEFSLQEMTRLR</sequence>
<dbReference type="EMBL" id="WKOD01000002">
    <property type="protein sequence ID" value="MSA67726.1"/>
    <property type="molecule type" value="Genomic_DNA"/>
</dbReference>
<dbReference type="RefSeq" id="WP_080554344.1">
    <property type="nucleotide sequence ID" value="NZ_WKOE01000002.1"/>
</dbReference>
<name>A0A6A8GY78_9LACO</name>
<organism evidence="2">
    <name type="scientific">Ligilactobacillus ruminis</name>
    <dbReference type="NCBI Taxonomy" id="1623"/>
    <lineage>
        <taxon>Bacteria</taxon>
        <taxon>Bacillati</taxon>
        <taxon>Bacillota</taxon>
        <taxon>Bacilli</taxon>
        <taxon>Lactobacillales</taxon>
        <taxon>Lactobacillaceae</taxon>
        <taxon>Ligilactobacillus</taxon>
    </lineage>
</organism>
<dbReference type="InterPro" id="IPR006805">
    <property type="entry name" value="Anth_synth_I_N"/>
</dbReference>
<feature type="domain" description="Anthranilate synthase component I N-terminal" evidence="1">
    <location>
        <begin position="2"/>
        <end position="54"/>
    </location>
</feature>
<dbReference type="AlphaFoldDB" id="A0A6A8GY78"/>
<accession>A0A6A8GY78</accession>